<protein>
    <submittedName>
        <fullName evidence="2">Uncharacterized protein</fullName>
    </submittedName>
</protein>
<evidence type="ECO:0000313" key="3">
    <source>
        <dbReference type="Proteomes" id="UP000749293"/>
    </source>
</evidence>
<dbReference type="AlphaFoldDB" id="A0A9P4Z373"/>
<dbReference type="GeneID" id="55967280"/>
<reference evidence="2" key="1">
    <citation type="submission" date="2020-03" db="EMBL/GenBank/DDBJ databases">
        <title>Site-based positive gene gene selection in Geosmithia morbida across the United States reveals a broad range of putative effectors and factors for local host and environmental adapation.</title>
        <authorList>
            <person name="Onufrak A."/>
            <person name="Murdoch R.W."/>
            <person name="Gazis R."/>
            <person name="Huff M."/>
            <person name="Staton M."/>
            <person name="Klingeman W."/>
            <person name="Hadziabdic D."/>
        </authorList>
    </citation>
    <scope>NUCLEOTIDE SEQUENCE</scope>
    <source>
        <strain evidence="2">1262</strain>
    </source>
</reference>
<dbReference type="Proteomes" id="UP000749293">
    <property type="component" value="Unassembled WGS sequence"/>
</dbReference>
<keyword evidence="3" id="KW-1185">Reference proteome</keyword>
<feature type="compositionally biased region" description="Polar residues" evidence="1">
    <location>
        <begin position="11"/>
        <end position="20"/>
    </location>
</feature>
<feature type="compositionally biased region" description="Basic and acidic residues" evidence="1">
    <location>
        <begin position="1"/>
        <end position="10"/>
    </location>
</feature>
<proteinExistence type="predicted"/>
<gene>
    <name evidence="2" type="ORF">GMORB2_1050</name>
</gene>
<feature type="compositionally biased region" description="Low complexity" evidence="1">
    <location>
        <begin position="21"/>
        <end position="60"/>
    </location>
</feature>
<accession>A0A9P4Z373</accession>
<dbReference type="RefSeq" id="XP_035324456.1">
    <property type="nucleotide sequence ID" value="XM_035463032.1"/>
</dbReference>
<dbReference type="OrthoDB" id="5302289at2759"/>
<comment type="caution">
    <text evidence="2">The sequence shown here is derived from an EMBL/GenBank/DDBJ whole genome shotgun (WGS) entry which is preliminary data.</text>
</comment>
<name>A0A9P4Z373_9HYPO</name>
<sequence>MPHRVYHDDNSSSNSGMTVQTPSASSTAVSSPSLSTTTTLSSVSSVSSSSSAPGTSTSSVVDPSILQALDIARDCPDGSRDPTVSKILEGAIGHIWAKVEADPNSYVMTRDEFAVFNYFQRRFTGNDVARLARARYWDNTRA</sequence>
<feature type="region of interest" description="Disordered" evidence="1">
    <location>
        <begin position="1"/>
        <end position="60"/>
    </location>
</feature>
<organism evidence="2 3">
    <name type="scientific">Geosmithia morbida</name>
    <dbReference type="NCBI Taxonomy" id="1094350"/>
    <lineage>
        <taxon>Eukaryota</taxon>
        <taxon>Fungi</taxon>
        <taxon>Dikarya</taxon>
        <taxon>Ascomycota</taxon>
        <taxon>Pezizomycotina</taxon>
        <taxon>Sordariomycetes</taxon>
        <taxon>Hypocreomycetidae</taxon>
        <taxon>Hypocreales</taxon>
        <taxon>Bionectriaceae</taxon>
        <taxon>Geosmithia</taxon>
    </lineage>
</organism>
<evidence type="ECO:0000313" key="2">
    <source>
        <dbReference type="EMBL" id="KAF4125804.1"/>
    </source>
</evidence>
<evidence type="ECO:0000256" key="1">
    <source>
        <dbReference type="SAM" id="MobiDB-lite"/>
    </source>
</evidence>
<dbReference type="EMBL" id="JAANYQ010000002">
    <property type="protein sequence ID" value="KAF4125804.1"/>
    <property type="molecule type" value="Genomic_DNA"/>
</dbReference>